<gene>
    <name evidence="2" type="ORF">GCM10011273_15980</name>
</gene>
<protein>
    <submittedName>
        <fullName evidence="2">Uncharacterized protein</fullName>
    </submittedName>
</protein>
<dbReference type="AlphaFoldDB" id="A0A918Q194"/>
<name>A0A918Q194_9CAUL</name>
<keyword evidence="1" id="KW-1133">Transmembrane helix</keyword>
<reference evidence="2" key="2">
    <citation type="submission" date="2020-09" db="EMBL/GenBank/DDBJ databases">
        <authorList>
            <person name="Sun Q."/>
            <person name="Kim S."/>
        </authorList>
    </citation>
    <scope>NUCLEOTIDE SEQUENCE</scope>
    <source>
        <strain evidence="2">KCTC 32296</strain>
    </source>
</reference>
<proteinExistence type="predicted"/>
<dbReference type="EMBL" id="BMZB01000001">
    <property type="protein sequence ID" value="GGZ30488.1"/>
    <property type="molecule type" value="Genomic_DNA"/>
</dbReference>
<keyword evidence="1" id="KW-0472">Membrane</keyword>
<reference evidence="2" key="1">
    <citation type="journal article" date="2014" name="Int. J. Syst. Evol. Microbiol.">
        <title>Complete genome sequence of Corynebacterium casei LMG S-19264T (=DSM 44701T), isolated from a smear-ripened cheese.</title>
        <authorList>
            <consortium name="US DOE Joint Genome Institute (JGI-PGF)"/>
            <person name="Walter F."/>
            <person name="Albersmeier A."/>
            <person name="Kalinowski J."/>
            <person name="Ruckert C."/>
        </authorList>
    </citation>
    <scope>NUCLEOTIDE SEQUENCE</scope>
    <source>
        <strain evidence="2">KCTC 32296</strain>
    </source>
</reference>
<dbReference type="Proteomes" id="UP000662572">
    <property type="component" value="Unassembled WGS sequence"/>
</dbReference>
<keyword evidence="3" id="KW-1185">Reference proteome</keyword>
<evidence type="ECO:0000313" key="3">
    <source>
        <dbReference type="Proteomes" id="UP000662572"/>
    </source>
</evidence>
<comment type="caution">
    <text evidence="2">The sequence shown here is derived from an EMBL/GenBank/DDBJ whole genome shotgun (WGS) entry which is preliminary data.</text>
</comment>
<evidence type="ECO:0000256" key="1">
    <source>
        <dbReference type="SAM" id="Phobius"/>
    </source>
</evidence>
<organism evidence="2 3">
    <name type="scientific">Asticcacaulis endophyticus</name>
    <dbReference type="NCBI Taxonomy" id="1395890"/>
    <lineage>
        <taxon>Bacteria</taxon>
        <taxon>Pseudomonadati</taxon>
        <taxon>Pseudomonadota</taxon>
        <taxon>Alphaproteobacteria</taxon>
        <taxon>Caulobacterales</taxon>
        <taxon>Caulobacteraceae</taxon>
        <taxon>Asticcacaulis</taxon>
    </lineage>
</organism>
<evidence type="ECO:0000313" key="2">
    <source>
        <dbReference type="EMBL" id="GGZ30488.1"/>
    </source>
</evidence>
<accession>A0A918Q194</accession>
<keyword evidence="1" id="KW-0812">Transmembrane</keyword>
<sequence length="115" mass="13270">MVTKMIATWQDAIAWGVLVLPLIVLAWAAMWFVNVQAERNRYERYQRFHAIMEQLGSKDGSTADKMAAAYELRNYREYADVISKIFANGHVRTDANDMLQAQLKETLKYVRGPKT</sequence>
<feature type="transmembrane region" description="Helical" evidence="1">
    <location>
        <begin position="12"/>
        <end position="33"/>
    </location>
</feature>